<dbReference type="InterPro" id="IPR019496">
    <property type="entry name" value="NUFIP1_cons_dom"/>
</dbReference>
<dbReference type="GO" id="GO:0000492">
    <property type="term" value="P:box C/D snoRNP assembly"/>
    <property type="evidence" value="ECO:0007669"/>
    <property type="project" value="TreeGrafter"/>
</dbReference>
<feature type="region of interest" description="Disordered" evidence="1">
    <location>
        <begin position="95"/>
        <end position="120"/>
    </location>
</feature>
<evidence type="ECO:0000256" key="1">
    <source>
        <dbReference type="SAM" id="MobiDB-lite"/>
    </source>
</evidence>
<name>A0A0D0DXG2_9AGAM</name>
<feature type="region of interest" description="Disordered" evidence="1">
    <location>
        <begin position="304"/>
        <end position="384"/>
    </location>
</feature>
<dbReference type="EMBL" id="KN825439">
    <property type="protein sequence ID" value="KIK91014.1"/>
    <property type="molecule type" value="Genomic_DNA"/>
</dbReference>
<feature type="compositionally biased region" description="Acidic residues" evidence="1">
    <location>
        <begin position="318"/>
        <end position="328"/>
    </location>
</feature>
<reference evidence="4" key="2">
    <citation type="submission" date="2015-01" db="EMBL/GenBank/DDBJ databases">
        <title>Evolutionary Origins and Diversification of the Mycorrhizal Mutualists.</title>
        <authorList>
            <consortium name="DOE Joint Genome Institute"/>
            <consortium name="Mycorrhizal Genomics Consortium"/>
            <person name="Kohler A."/>
            <person name="Kuo A."/>
            <person name="Nagy L.G."/>
            <person name="Floudas D."/>
            <person name="Copeland A."/>
            <person name="Barry K.W."/>
            <person name="Cichocki N."/>
            <person name="Veneault-Fourrey C."/>
            <person name="LaButti K."/>
            <person name="Lindquist E.A."/>
            <person name="Lipzen A."/>
            <person name="Lundell T."/>
            <person name="Morin E."/>
            <person name="Murat C."/>
            <person name="Riley R."/>
            <person name="Ohm R."/>
            <person name="Sun H."/>
            <person name="Tunlid A."/>
            <person name="Henrissat B."/>
            <person name="Grigoriev I.V."/>
            <person name="Hibbett D.S."/>
            <person name="Martin F."/>
        </authorList>
    </citation>
    <scope>NUCLEOTIDE SEQUENCE [LARGE SCALE GENOMIC DNA]</scope>
    <source>
        <strain evidence="4">Ve08.2h10</strain>
    </source>
</reference>
<feature type="domain" description="FMR1-interacting protein 1 conserved" evidence="2">
    <location>
        <begin position="185"/>
        <end position="236"/>
    </location>
</feature>
<dbReference type="InParanoid" id="A0A0D0DXG2"/>
<dbReference type="GO" id="GO:0003723">
    <property type="term" value="F:RNA binding"/>
    <property type="evidence" value="ECO:0007669"/>
    <property type="project" value="InterPro"/>
</dbReference>
<feature type="region of interest" description="Disordered" evidence="1">
    <location>
        <begin position="1"/>
        <end position="38"/>
    </location>
</feature>
<dbReference type="HOGENOM" id="CLU_024455_0_0_1"/>
<dbReference type="PANTHER" id="PTHR13309">
    <property type="entry name" value="NUCLEAR FRAGILE X MENTAL RETARDATION PROTEIN INTERACTING PROTEIN 1"/>
    <property type="match status" value="1"/>
</dbReference>
<protein>
    <recommendedName>
        <fullName evidence="2">FMR1-interacting protein 1 conserved domain-containing protein</fullName>
    </recommendedName>
</protein>
<dbReference type="OrthoDB" id="273070at2759"/>
<keyword evidence="4" id="KW-1185">Reference proteome</keyword>
<dbReference type="GO" id="GO:0005634">
    <property type="term" value="C:nucleus"/>
    <property type="evidence" value="ECO:0007669"/>
    <property type="project" value="TreeGrafter"/>
</dbReference>
<accession>A0A0D0DXG2</accession>
<feature type="region of interest" description="Disordered" evidence="1">
    <location>
        <begin position="245"/>
        <end position="290"/>
    </location>
</feature>
<feature type="compositionally biased region" description="Polar residues" evidence="1">
    <location>
        <begin position="95"/>
        <end position="105"/>
    </location>
</feature>
<dbReference type="InterPro" id="IPR039136">
    <property type="entry name" value="NUFIP1-like"/>
</dbReference>
<feature type="compositionally biased region" description="Polar residues" evidence="1">
    <location>
        <begin position="29"/>
        <end position="38"/>
    </location>
</feature>
<dbReference type="STRING" id="930991.A0A0D0DXG2"/>
<dbReference type="AlphaFoldDB" id="A0A0D0DXG2"/>
<dbReference type="PANTHER" id="PTHR13309:SF0">
    <property type="entry name" value="FMR1-INTERACTING PROTEIN NUFIP1"/>
    <property type="match status" value="1"/>
</dbReference>
<evidence type="ECO:0000313" key="3">
    <source>
        <dbReference type="EMBL" id="KIK91014.1"/>
    </source>
</evidence>
<feature type="compositionally biased region" description="Polar residues" evidence="1">
    <location>
        <begin position="304"/>
        <end position="315"/>
    </location>
</feature>
<proteinExistence type="predicted"/>
<evidence type="ECO:0000259" key="2">
    <source>
        <dbReference type="Pfam" id="PF10453"/>
    </source>
</evidence>
<gene>
    <name evidence="3" type="ORF">PAXRUDRAFT_14020</name>
</gene>
<evidence type="ECO:0000313" key="4">
    <source>
        <dbReference type="Proteomes" id="UP000054538"/>
    </source>
</evidence>
<dbReference type="Proteomes" id="UP000054538">
    <property type="component" value="Unassembled WGS sequence"/>
</dbReference>
<sequence length="460" mass="50606">MHRGHSTPQPSPSPWHPTLPQNPHRGHQRLSTSSYTTPVYNTTPITAALTNPYAQQHTQCNVSPHYYHAYMQAHTNGAPGMTAEGYTLSSTYVPGNRTARPTLSTPVRPPQDRPSAQPQTVRQITNPLTYGSWYQPGNCRCTRQGCPFAGSRKAVETHMMDRHFIFPPGWENRSKDDWDTDLSLKGKPVAIQGTSLLLDTPEAIDAWIAERRKRFPTAEKVEDNKRKLEEAAARGQLAPEDMGIGARKKRKQDDVFTVGTGRAFRGQGRYGRGRGHGRGRGGGDPVQREVPQTNKSENLALQAAHTSSEITQQGGSDSESESDNDEAPEVVSSKTSVVPMPTAEVSARGSGDVQAPQVLLPKRISKAPPPQPKRPPRNPFGSRPTLLRNLLLPEIRITISNLSQAIRFLVDNDFLRYLELRPGEAQEKLIEVIGSNEATNVLSVPVSTEVPSNQLALNPL</sequence>
<dbReference type="Pfam" id="PF10453">
    <property type="entry name" value="NUFIP1"/>
    <property type="match status" value="1"/>
</dbReference>
<organism evidence="3 4">
    <name type="scientific">Paxillus rubicundulus Ve08.2h10</name>
    <dbReference type="NCBI Taxonomy" id="930991"/>
    <lineage>
        <taxon>Eukaryota</taxon>
        <taxon>Fungi</taxon>
        <taxon>Dikarya</taxon>
        <taxon>Basidiomycota</taxon>
        <taxon>Agaricomycotina</taxon>
        <taxon>Agaricomycetes</taxon>
        <taxon>Agaricomycetidae</taxon>
        <taxon>Boletales</taxon>
        <taxon>Paxilineae</taxon>
        <taxon>Paxillaceae</taxon>
        <taxon>Paxillus</taxon>
    </lineage>
</organism>
<reference evidence="3 4" key="1">
    <citation type="submission" date="2014-04" db="EMBL/GenBank/DDBJ databases">
        <authorList>
            <consortium name="DOE Joint Genome Institute"/>
            <person name="Kuo A."/>
            <person name="Kohler A."/>
            <person name="Jargeat P."/>
            <person name="Nagy L.G."/>
            <person name="Floudas D."/>
            <person name="Copeland A."/>
            <person name="Barry K.W."/>
            <person name="Cichocki N."/>
            <person name="Veneault-Fourrey C."/>
            <person name="LaButti K."/>
            <person name="Lindquist E.A."/>
            <person name="Lipzen A."/>
            <person name="Lundell T."/>
            <person name="Morin E."/>
            <person name="Murat C."/>
            <person name="Sun H."/>
            <person name="Tunlid A."/>
            <person name="Henrissat B."/>
            <person name="Grigoriev I.V."/>
            <person name="Hibbett D.S."/>
            <person name="Martin F."/>
            <person name="Nordberg H.P."/>
            <person name="Cantor M.N."/>
            <person name="Hua S.X."/>
        </authorList>
    </citation>
    <scope>NUCLEOTIDE SEQUENCE [LARGE SCALE GENOMIC DNA]</scope>
    <source>
        <strain evidence="3 4">Ve08.2h10</strain>
    </source>
</reference>